<dbReference type="EMBL" id="CP000089">
    <property type="protein sequence ID" value="AAZ46922.1"/>
    <property type="molecule type" value="Genomic_DNA"/>
</dbReference>
<evidence type="ECO:0000256" key="1">
    <source>
        <dbReference type="SAM" id="MobiDB-lite"/>
    </source>
</evidence>
<dbReference type="AlphaFoldDB" id="Q47E09"/>
<feature type="compositionally biased region" description="Basic and acidic residues" evidence="1">
    <location>
        <begin position="1"/>
        <end position="10"/>
    </location>
</feature>
<proteinExistence type="predicted"/>
<organism evidence="2">
    <name type="scientific">Dechloromonas aromatica (strain RCB)</name>
    <dbReference type="NCBI Taxonomy" id="159087"/>
    <lineage>
        <taxon>Bacteria</taxon>
        <taxon>Pseudomonadati</taxon>
        <taxon>Pseudomonadota</taxon>
        <taxon>Betaproteobacteria</taxon>
        <taxon>Rhodocyclales</taxon>
        <taxon>Azonexaceae</taxon>
        <taxon>Dechloromonas</taxon>
    </lineage>
</organism>
<name>Q47E09_DECAR</name>
<dbReference type="KEGG" id="dar:Daro_2183"/>
<dbReference type="STRING" id="159087.Daro_2183"/>
<reference evidence="2" key="1">
    <citation type="submission" date="2005-08" db="EMBL/GenBank/DDBJ databases">
        <title>Complete sequence of Dechloromonas aromatica RCB.</title>
        <authorList>
            <person name="Salinero K.K."/>
            <person name="Copeland A."/>
            <person name="Lucas S."/>
            <person name="Lapidus A."/>
            <person name="Barry K."/>
            <person name="Detter J.C."/>
            <person name="Glavina T."/>
            <person name="Hammon N."/>
            <person name="Israni S."/>
            <person name="Pitluck S."/>
            <person name="Di Bartolo G."/>
            <person name="Trong S."/>
            <person name="Schmutz J."/>
            <person name="Larimer F."/>
            <person name="Land M."/>
            <person name="Ivanova N."/>
            <person name="Richardson P."/>
        </authorList>
    </citation>
    <scope>NUCLEOTIDE SEQUENCE</scope>
    <source>
        <strain evidence="2">RCB</strain>
    </source>
</reference>
<dbReference type="eggNOG" id="COG3209">
    <property type="taxonomic scope" value="Bacteria"/>
</dbReference>
<accession>Q47E09</accession>
<sequence length="240" mass="26379">MKCHPARHDMAGGQKPFQAKTNDTPKSVVDDKLKPSAEMHILVGGPYTDPSGEEHRYGHTALRIKTKNSDLTYDFGRYGKISGTFGESGEGILRVWNSFQPYISGEIALQRKTTGFVYSIFDHQASLSNIYFDCLIKSGKKIEGKSTSTKLVYKLATDYHALGPNCTTLSIDGAKQAINNIDQGSEKNNKPEDVLTFTERMALKAKGGSSRLFLPANLLAFLNTGQPVKPLRVDIYGNGK</sequence>
<gene>
    <name evidence="2" type="ordered locus">Daro_2183</name>
</gene>
<dbReference type="HOGENOM" id="CLU_1131690_0_0_4"/>
<evidence type="ECO:0000313" key="2">
    <source>
        <dbReference type="EMBL" id="AAZ46922.1"/>
    </source>
</evidence>
<protein>
    <submittedName>
        <fullName evidence="2">Uncharacterized protein</fullName>
    </submittedName>
</protein>
<feature type="region of interest" description="Disordered" evidence="1">
    <location>
        <begin position="1"/>
        <end position="28"/>
    </location>
</feature>